<accession>A0A1V9FLN6</accession>
<sequence>MARQINLFAFTGTLGNVVGYCYKGQYCLRSKPVHKSKKETLAQLKQREKFAKAIKFVSALSPKTNKMIQIPYLYYCFMRQKSSKTKGCVRAALSIFISNLITYEIH</sequence>
<evidence type="ECO:0000313" key="1">
    <source>
        <dbReference type="EMBL" id="OQP59262.1"/>
    </source>
</evidence>
<reference evidence="1 2" key="1">
    <citation type="submission" date="2016-03" db="EMBL/GenBank/DDBJ databases">
        <title>Niastella vici sp. nov., isolated from farmland soil.</title>
        <authorList>
            <person name="Chen L."/>
            <person name="Wang D."/>
            <person name="Yang S."/>
            <person name="Wang G."/>
        </authorList>
    </citation>
    <scope>NUCLEOTIDE SEQUENCE [LARGE SCALE GENOMIC DNA]</scope>
    <source>
        <strain evidence="1 2">DJ57</strain>
    </source>
</reference>
<comment type="caution">
    <text evidence="1">The sequence shown here is derived from an EMBL/GenBank/DDBJ whole genome shotgun (WGS) entry which is preliminary data.</text>
</comment>
<dbReference type="AlphaFoldDB" id="A0A1V9FLN6"/>
<dbReference type="EMBL" id="LVYD01000083">
    <property type="protein sequence ID" value="OQP59262.1"/>
    <property type="molecule type" value="Genomic_DNA"/>
</dbReference>
<protein>
    <submittedName>
        <fullName evidence="1">Uncharacterized protein</fullName>
    </submittedName>
</protein>
<name>A0A1V9FLN6_9BACT</name>
<dbReference type="OrthoDB" id="681012at2"/>
<dbReference type="Pfam" id="PF19781">
    <property type="entry name" value="DUF6266"/>
    <property type="match status" value="1"/>
</dbReference>
<dbReference type="Proteomes" id="UP000192796">
    <property type="component" value="Unassembled WGS sequence"/>
</dbReference>
<keyword evidence="2" id="KW-1185">Reference proteome</keyword>
<dbReference type="RefSeq" id="WP_081154825.1">
    <property type="nucleotide sequence ID" value="NZ_LVYD01000083.1"/>
</dbReference>
<organism evidence="1 2">
    <name type="scientific">Niastella vici</name>
    <dbReference type="NCBI Taxonomy" id="1703345"/>
    <lineage>
        <taxon>Bacteria</taxon>
        <taxon>Pseudomonadati</taxon>
        <taxon>Bacteroidota</taxon>
        <taxon>Chitinophagia</taxon>
        <taxon>Chitinophagales</taxon>
        <taxon>Chitinophagaceae</taxon>
        <taxon>Niastella</taxon>
    </lineage>
</organism>
<gene>
    <name evidence="1" type="ORF">A3860_38060</name>
</gene>
<dbReference type="InterPro" id="IPR046233">
    <property type="entry name" value="DUF6266"/>
</dbReference>
<evidence type="ECO:0000313" key="2">
    <source>
        <dbReference type="Proteomes" id="UP000192796"/>
    </source>
</evidence>
<proteinExistence type="predicted"/>